<evidence type="ECO:0000256" key="1">
    <source>
        <dbReference type="ARBA" id="ARBA00022490"/>
    </source>
</evidence>
<dbReference type="EMBL" id="DSYQ01000004">
    <property type="protein sequence ID" value="HGT70862.1"/>
    <property type="molecule type" value="Genomic_DNA"/>
</dbReference>
<comment type="caution">
    <text evidence="10">The sequence shown here is derived from an EMBL/GenBank/DDBJ whole genome shotgun (WGS) entry which is preliminary data.</text>
</comment>
<dbReference type="AlphaFoldDB" id="A0A7C4R283"/>
<evidence type="ECO:0000256" key="4">
    <source>
        <dbReference type="ARBA" id="ARBA00022881"/>
    </source>
</evidence>
<reference evidence="10" key="1">
    <citation type="journal article" date="2020" name="mSystems">
        <title>Genome- and Community-Level Interaction Insights into Carbon Utilization and Element Cycling Functions of Hydrothermarchaeota in Hydrothermal Sediment.</title>
        <authorList>
            <person name="Zhou Z."/>
            <person name="Liu Y."/>
            <person name="Xu W."/>
            <person name="Pan J."/>
            <person name="Luo Z.H."/>
            <person name="Li M."/>
        </authorList>
    </citation>
    <scope>NUCLEOTIDE SEQUENCE [LARGE SCALE GENOMIC DNA]</scope>
    <source>
        <strain evidence="10">SpSt-579</strain>
    </source>
</reference>
<protein>
    <submittedName>
        <fullName evidence="10">Excinuclease ABC subunit UvrC</fullName>
    </submittedName>
</protein>
<dbReference type="InterPro" id="IPR038476">
    <property type="entry name" value="UvrC_RNase_H_dom_sf"/>
</dbReference>
<evidence type="ECO:0000256" key="5">
    <source>
        <dbReference type="ARBA" id="ARBA00023204"/>
    </source>
</evidence>
<keyword evidence="6" id="KW-0175">Coiled coil</keyword>
<dbReference type="InterPro" id="IPR001162">
    <property type="entry name" value="UvrC_RNase_H_dom"/>
</dbReference>
<keyword evidence="1" id="KW-0963">Cytoplasm</keyword>
<dbReference type="Gene3D" id="1.10.150.20">
    <property type="entry name" value="5' to 3' exonuclease, C-terminal subdomain"/>
    <property type="match status" value="1"/>
</dbReference>
<keyword evidence="3" id="KW-0228">DNA excision</keyword>
<keyword evidence="2" id="KW-0227">DNA damage</keyword>
<dbReference type="PROSITE" id="PS50165">
    <property type="entry name" value="UVRC"/>
    <property type="match status" value="1"/>
</dbReference>
<feature type="domain" description="UvrC family homology region profile" evidence="9">
    <location>
        <begin position="274"/>
        <end position="424"/>
    </location>
</feature>
<dbReference type="GO" id="GO:0006289">
    <property type="term" value="P:nucleotide-excision repair"/>
    <property type="evidence" value="ECO:0007669"/>
    <property type="project" value="InterPro"/>
</dbReference>
<dbReference type="SUPFAM" id="SSF47781">
    <property type="entry name" value="RuvA domain 2-like"/>
    <property type="match status" value="1"/>
</dbReference>
<dbReference type="GO" id="GO:0009381">
    <property type="term" value="F:excinuclease ABC activity"/>
    <property type="evidence" value="ECO:0007669"/>
    <property type="project" value="InterPro"/>
</dbReference>
<dbReference type="InterPro" id="IPR000305">
    <property type="entry name" value="GIY-YIG_endonuc"/>
</dbReference>
<evidence type="ECO:0000256" key="2">
    <source>
        <dbReference type="ARBA" id="ARBA00022763"/>
    </source>
</evidence>
<dbReference type="PANTHER" id="PTHR30562:SF1">
    <property type="entry name" value="UVRABC SYSTEM PROTEIN C"/>
    <property type="match status" value="1"/>
</dbReference>
<keyword evidence="5" id="KW-0234">DNA repair</keyword>
<dbReference type="Gene3D" id="3.40.1440.10">
    <property type="entry name" value="GIY-YIG endonuclease"/>
    <property type="match status" value="1"/>
</dbReference>
<dbReference type="GO" id="GO:0009380">
    <property type="term" value="C:excinuclease repair complex"/>
    <property type="evidence" value="ECO:0007669"/>
    <property type="project" value="TreeGrafter"/>
</dbReference>
<evidence type="ECO:0000313" key="10">
    <source>
        <dbReference type="EMBL" id="HGT70862.1"/>
    </source>
</evidence>
<keyword evidence="4" id="KW-0267">Excision nuclease</keyword>
<dbReference type="PROSITE" id="PS50164">
    <property type="entry name" value="GIY_YIG"/>
    <property type="match status" value="1"/>
</dbReference>
<dbReference type="PANTHER" id="PTHR30562">
    <property type="entry name" value="UVRC/OXIDOREDUCTASE"/>
    <property type="match status" value="1"/>
</dbReference>
<sequence length="554" mass="63799">MQKDTKSPNGARIKEIIKTIPHSPGCYKYYNNKGGLIYIGKAKDLKKRVSSYFIGKNDLKTTVLVENIADIKWEVTESEIEALILESILIKKHKPRFNIKTKDDKDFLWVKLDLGEEYPWPELVRHPNVGAENFLPLQGRVKLFGPFTDSRLLKQGLAVLRKIFLWRDCSENKFGFHKRRRKPCLEYYIKNCSAPCILSNDYQKGNNINKKSLSNSNDYHLGIKRLVLFLEGKRDSMIKDLEKEMAGLAKKKMFEEAAKVRDKLKGLENIGASLKFQITNDKFQTKFKSQIPNGKNNKQILENIIKTLNSELGYGLKFKKDFRIEFYDISNTSGSEAVGSMVVSVGGELAKGQYRKFRIRTVKGANDFGMMREVLFRRLKKITNYKLQITNKSQNSNDKFQNKNPDLIVLDGGKPQLREIAKLFTELKIDIPLLGLAKEEEEIYGINNKLQITNDKQIPNSKFQILNIKKDSAEGFFIQRLRDEAHRFAITYHKNLRTKKIFRSRLDDIEGIGPKTKKKLLLHFGSIQGIIDSNLKDLENTVGKKLALKIKNNL</sequence>
<dbReference type="Pfam" id="PF14520">
    <property type="entry name" value="HHH_5"/>
    <property type="match status" value="1"/>
</dbReference>
<dbReference type="InterPro" id="IPR010994">
    <property type="entry name" value="RuvA_2-like"/>
</dbReference>
<dbReference type="SMART" id="SM00465">
    <property type="entry name" value="GIYc"/>
    <property type="match status" value="1"/>
</dbReference>
<dbReference type="InterPro" id="IPR036876">
    <property type="entry name" value="UVR_dom_sf"/>
</dbReference>
<dbReference type="SUPFAM" id="SSF46600">
    <property type="entry name" value="C-terminal UvrC-binding domain of UvrB"/>
    <property type="match status" value="1"/>
</dbReference>
<feature type="coiled-coil region" evidence="6">
    <location>
        <begin position="238"/>
        <end position="270"/>
    </location>
</feature>
<feature type="domain" description="UVR" evidence="7">
    <location>
        <begin position="235"/>
        <end position="270"/>
    </location>
</feature>
<evidence type="ECO:0000259" key="9">
    <source>
        <dbReference type="PROSITE" id="PS50165"/>
    </source>
</evidence>
<name>A0A7C4R283_UNCC3</name>
<evidence type="ECO:0000256" key="3">
    <source>
        <dbReference type="ARBA" id="ARBA00022769"/>
    </source>
</evidence>
<dbReference type="InterPro" id="IPR001943">
    <property type="entry name" value="UVR_dom"/>
</dbReference>
<proteinExistence type="predicted"/>
<dbReference type="Gene3D" id="3.30.420.340">
    <property type="entry name" value="UvrC, RNAse H endonuclease domain"/>
    <property type="match status" value="1"/>
</dbReference>
<evidence type="ECO:0000259" key="8">
    <source>
        <dbReference type="PROSITE" id="PS50164"/>
    </source>
</evidence>
<dbReference type="Gene3D" id="4.10.860.10">
    <property type="entry name" value="UVR domain"/>
    <property type="match status" value="1"/>
</dbReference>
<feature type="domain" description="GIY-YIG" evidence="8">
    <location>
        <begin position="22"/>
        <end position="99"/>
    </location>
</feature>
<dbReference type="InterPro" id="IPR050066">
    <property type="entry name" value="UvrABC_protein_C"/>
</dbReference>
<evidence type="ECO:0000256" key="6">
    <source>
        <dbReference type="SAM" id="Coils"/>
    </source>
</evidence>
<dbReference type="SUPFAM" id="SSF82771">
    <property type="entry name" value="GIY-YIG endonuclease"/>
    <property type="match status" value="1"/>
</dbReference>
<dbReference type="FunFam" id="3.40.1440.10:FF:000001">
    <property type="entry name" value="UvrABC system protein C"/>
    <property type="match status" value="1"/>
</dbReference>
<accession>A0A7C4R283</accession>
<dbReference type="InterPro" id="IPR047296">
    <property type="entry name" value="GIY-YIG_UvrC_Cho"/>
</dbReference>
<dbReference type="Pfam" id="PF01541">
    <property type="entry name" value="GIY-YIG"/>
    <property type="match status" value="1"/>
</dbReference>
<dbReference type="CDD" id="cd10434">
    <property type="entry name" value="GIY-YIG_UvrC_Cho"/>
    <property type="match status" value="1"/>
</dbReference>
<dbReference type="Pfam" id="PF08459">
    <property type="entry name" value="UvrC_RNaseH_dom"/>
    <property type="match status" value="1"/>
</dbReference>
<organism evidence="10">
    <name type="scientific">candidate division CPR3 bacterium</name>
    <dbReference type="NCBI Taxonomy" id="2268181"/>
    <lineage>
        <taxon>Bacteria</taxon>
        <taxon>Bacteria division CPR3</taxon>
    </lineage>
</organism>
<dbReference type="PROSITE" id="PS50151">
    <property type="entry name" value="UVR"/>
    <property type="match status" value="1"/>
</dbReference>
<gene>
    <name evidence="10" type="ORF">ENT43_01215</name>
</gene>
<evidence type="ECO:0000259" key="7">
    <source>
        <dbReference type="PROSITE" id="PS50151"/>
    </source>
</evidence>
<dbReference type="Pfam" id="PF02151">
    <property type="entry name" value="UVR"/>
    <property type="match status" value="1"/>
</dbReference>
<dbReference type="InterPro" id="IPR035901">
    <property type="entry name" value="GIY-YIG_endonuc_sf"/>
</dbReference>